<gene>
    <name evidence="1" type="ORF">CWM85_42285</name>
</gene>
<feature type="non-terminal residue" evidence="1">
    <location>
        <position position="1"/>
    </location>
</feature>
<dbReference type="InterPro" id="IPR029058">
    <property type="entry name" value="AB_hydrolase_fold"/>
</dbReference>
<dbReference type="AlphaFoldDB" id="A0A2J4XUS5"/>
<evidence type="ECO:0008006" key="3">
    <source>
        <dbReference type="Google" id="ProtNLM"/>
    </source>
</evidence>
<evidence type="ECO:0000313" key="1">
    <source>
        <dbReference type="EMBL" id="PLM40570.1"/>
    </source>
</evidence>
<organism evidence="1 2">
    <name type="scientific">Klebsiella michiganensis</name>
    <dbReference type="NCBI Taxonomy" id="1134687"/>
    <lineage>
        <taxon>Bacteria</taxon>
        <taxon>Pseudomonadati</taxon>
        <taxon>Pseudomonadota</taxon>
        <taxon>Gammaproteobacteria</taxon>
        <taxon>Enterobacterales</taxon>
        <taxon>Enterobacteriaceae</taxon>
        <taxon>Klebsiella/Raoultella group</taxon>
        <taxon>Klebsiella</taxon>
    </lineage>
</organism>
<protein>
    <recommendedName>
        <fullName evidence="3">Alpha/beta hydrolase</fullName>
    </recommendedName>
</protein>
<accession>A0A2J4XUS5</accession>
<dbReference type="Proteomes" id="UP000234661">
    <property type="component" value="Unassembled WGS sequence"/>
</dbReference>
<dbReference type="SUPFAM" id="SSF53474">
    <property type="entry name" value="alpha/beta-Hydrolases"/>
    <property type="match status" value="1"/>
</dbReference>
<evidence type="ECO:0000313" key="2">
    <source>
        <dbReference type="Proteomes" id="UP000234661"/>
    </source>
</evidence>
<sequence>NATMPLSFMNMPLLSYASEVTIPTLIVTGEKAHSRYFAEDAFKAIGSKEKELVIVPGANHVDLYDNAAGKIPFARFEQFFKTNLR</sequence>
<comment type="caution">
    <text evidence="1">The sequence shown here is derived from an EMBL/GenBank/DDBJ whole genome shotgun (WGS) entry which is preliminary data.</text>
</comment>
<dbReference type="Gene3D" id="3.40.50.1820">
    <property type="entry name" value="alpha/beta hydrolase"/>
    <property type="match status" value="1"/>
</dbReference>
<dbReference type="Gene3D" id="1.10.10.800">
    <property type="match status" value="1"/>
</dbReference>
<dbReference type="EMBL" id="PIET01002885">
    <property type="protein sequence ID" value="PLM40570.1"/>
    <property type="molecule type" value="Genomic_DNA"/>
</dbReference>
<dbReference type="PANTHER" id="PTHR47751:SF1">
    <property type="entry name" value="SUPERFAMILY HYDROLASE, PUTATIVE (AFU_ORTHOLOGUE AFUA_2G16580)-RELATED"/>
    <property type="match status" value="1"/>
</dbReference>
<dbReference type="InterPro" id="IPR051411">
    <property type="entry name" value="Polyketide_trans_af380"/>
</dbReference>
<reference evidence="1 2" key="1">
    <citation type="submission" date="2017-11" db="EMBL/GenBank/DDBJ databases">
        <authorList>
            <person name="Han C.G."/>
        </authorList>
    </citation>
    <scope>NUCLEOTIDE SEQUENCE [LARGE SCALE GENOMIC DNA]</scope>
    <source>
        <strain evidence="1 2">A2</strain>
    </source>
</reference>
<proteinExistence type="predicted"/>
<name>A0A2J4XUS5_9ENTR</name>
<dbReference type="PANTHER" id="PTHR47751">
    <property type="entry name" value="SUPERFAMILY HYDROLASE, PUTATIVE (AFU_ORTHOLOGUE AFUA_2G16580)-RELATED"/>
    <property type="match status" value="1"/>
</dbReference>
<reference evidence="1 2" key="2">
    <citation type="submission" date="2018-01" db="EMBL/GenBank/DDBJ databases">
        <title>Genomic study of Klebsiella pneumoniae.</title>
        <authorList>
            <person name="Yang Y."/>
            <person name="Bicalho R."/>
        </authorList>
    </citation>
    <scope>NUCLEOTIDE SEQUENCE [LARGE SCALE GENOMIC DNA]</scope>
    <source>
        <strain evidence="1 2">A2</strain>
    </source>
</reference>